<accession>A0A078KHC1</accession>
<dbReference type="Proteomes" id="UP000032420">
    <property type="component" value="Chromosome I"/>
</dbReference>
<evidence type="ECO:0000256" key="7">
    <source>
        <dbReference type="PIRNR" id="PIRNR036427"/>
    </source>
</evidence>
<dbReference type="InterPro" id="IPR014777">
    <property type="entry name" value="4pyrrole_Mease_sub1"/>
</dbReference>
<evidence type="ECO:0000256" key="1">
    <source>
        <dbReference type="ARBA" id="ARBA00004953"/>
    </source>
</evidence>
<dbReference type="KEGG" id="eme:CEM_068"/>
<evidence type="ECO:0000256" key="2">
    <source>
        <dbReference type="ARBA" id="ARBA00005879"/>
    </source>
</evidence>
<evidence type="ECO:0000256" key="6">
    <source>
        <dbReference type="ARBA" id="ARBA00022691"/>
    </source>
</evidence>
<dbReference type="GO" id="GO:0009236">
    <property type="term" value="P:cobalamin biosynthetic process"/>
    <property type="evidence" value="ECO:0007669"/>
    <property type="project" value="UniProtKB-UniRule"/>
</dbReference>
<evidence type="ECO:0000313" key="10">
    <source>
        <dbReference type="Proteomes" id="UP000032420"/>
    </source>
</evidence>
<protein>
    <submittedName>
        <fullName evidence="9">Precorrin-2 C(20)-methyltransferase</fullName>
        <ecNumber evidence="9">2.1.1.130</ecNumber>
    </submittedName>
</protein>
<name>A0A078KHC1_9GAMM</name>
<keyword evidence="3" id="KW-0169">Cobalamin biosynthesis</keyword>
<dbReference type="NCBIfam" id="TIGR01467">
    <property type="entry name" value="cobI_cbiL"/>
    <property type="match status" value="1"/>
</dbReference>
<dbReference type="EC" id="2.1.1.130" evidence="9"/>
<feature type="domain" description="Tetrapyrrole methylase" evidence="8">
    <location>
        <begin position="2"/>
        <end position="207"/>
    </location>
</feature>
<keyword evidence="5 9" id="KW-0808">Transferase</keyword>
<dbReference type="InterPro" id="IPR035996">
    <property type="entry name" value="4pyrrol_Methylase_sf"/>
</dbReference>
<dbReference type="Pfam" id="PF00590">
    <property type="entry name" value="TP_methylase"/>
    <property type="match status" value="1"/>
</dbReference>
<dbReference type="PIRSF" id="PIRSF036427">
    <property type="entry name" value="Precrrn-2_mtase"/>
    <property type="match status" value="1"/>
</dbReference>
<sequence length="234" mass="26007">MGVGVGPGDPELLTFKAVKALQKADILCFFSKSGNRSYARDIVAENLPSALIEVPFEYPLTIEINRHHPNYRRIISNFYDIKAEIIAKHLMAGRNVVVLSEGDPLFFGSYMHLHIRLAHRFKTKVIPGITGMSGAWSDVMIPICQGDDILSILPGTLDEITMKKKLFNCEAAVIMKIGNNLYNIRKSLKATGLINKAIYVENATMDKAISKKLIDKIDDIAPYFSIILVPGCKI</sequence>
<dbReference type="InterPro" id="IPR014776">
    <property type="entry name" value="4pyrrole_Mease_sub2"/>
</dbReference>
<dbReference type="GO" id="GO:0030788">
    <property type="term" value="F:precorrin-2 C20-methyltransferase activity"/>
    <property type="evidence" value="ECO:0007669"/>
    <property type="project" value="UniProtKB-EC"/>
</dbReference>
<dbReference type="PATRIC" id="fig|1495769.3.peg.62"/>
<dbReference type="PANTHER" id="PTHR43467">
    <property type="entry name" value="COBALT-PRECORRIN-2 C(20)-METHYLTRANSFERASE"/>
    <property type="match status" value="1"/>
</dbReference>
<dbReference type="CDD" id="cd11645">
    <property type="entry name" value="Precorrin_2_C20_MT"/>
    <property type="match status" value="1"/>
</dbReference>
<dbReference type="InterPro" id="IPR006364">
    <property type="entry name" value="CobI/CbiL/CobIJ_dom"/>
</dbReference>
<dbReference type="SUPFAM" id="SSF53790">
    <property type="entry name" value="Tetrapyrrole methylase"/>
    <property type="match status" value="1"/>
</dbReference>
<dbReference type="InterPro" id="IPR012382">
    <property type="entry name" value="CobI/CbiL"/>
</dbReference>
<keyword evidence="10" id="KW-1185">Reference proteome</keyword>
<reference evidence="10" key="1">
    <citation type="submission" date="2014-07" db="EMBL/GenBank/DDBJ databases">
        <authorList>
            <person name="Santos-Garcia D."/>
        </authorList>
    </citation>
    <scope>NUCLEOTIDE SEQUENCE [LARGE SCALE GENOMIC DNA]</scope>
</reference>
<dbReference type="Gene3D" id="3.40.1010.10">
    <property type="entry name" value="Cobalt-precorrin-4 Transmethylase, Domain 1"/>
    <property type="match status" value="1"/>
</dbReference>
<dbReference type="NCBIfam" id="NF004647">
    <property type="entry name" value="PRK05990.1"/>
    <property type="match status" value="1"/>
</dbReference>
<dbReference type="EMBL" id="LM655252">
    <property type="protein sequence ID" value="CDZ16340.1"/>
    <property type="molecule type" value="Genomic_DNA"/>
</dbReference>
<gene>
    <name evidence="9" type="primary">cobI</name>
    <name evidence="9" type="ORF">CEM_068</name>
</gene>
<organism evidence="9 10">
    <name type="scientific">Candidatus Johnevansia muelleri</name>
    <dbReference type="NCBI Taxonomy" id="1495769"/>
    <lineage>
        <taxon>Bacteria</taxon>
        <taxon>Pseudomonadati</taxon>
        <taxon>Pseudomonadota</taxon>
        <taxon>Gammaproteobacteria</taxon>
        <taxon>Candidatus Johnevansiales</taxon>
        <taxon>Candidatus Johnevansiaceae</taxon>
        <taxon>Candidatus Johnevansia</taxon>
    </lineage>
</organism>
<evidence type="ECO:0000256" key="5">
    <source>
        <dbReference type="ARBA" id="ARBA00022679"/>
    </source>
</evidence>
<evidence type="ECO:0000256" key="3">
    <source>
        <dbReference type="ARBA" id="ARBA00022573"/>
    </source>
</evidence>
<dbReference type="UniPathway" id="UPA00148"/>
<dbReference type="PANTHER" id="PTHR43467:SF2">
    <property type="entry name" value="COBALT-PRECORRIN-2 C(20)-METHYLTRANSFERASE"/>
    <property type="match status" value="1"/>
</dbReference>
<keyword evidence="4 9" id="KW-0489">Methyltransferase</keyword>
<evidence type="ECO:0000256" key="4">
    <source>
        <dbReference type="ARBA" id="ARBA00022603"/>
    </source>
</evidence>
<dbReference type="Gene3D" id="3.30.950.10">
    <property type="entry name" value="Methyltransferase, Cobalt-precorrin-4 Transmethylase, Domain 2"/>
    <property type="match status" value="1"/>
</dbReference>
<comment type="pathway">
    <text evidence="1">Cofactor biosynthesis; adenosylcobalamin biosynthesis.</text>
</comment>
<evidence type="ECO:0000259" key="8">
    <source>
        <dbReference type="Pfam" id="PF00590"/>
    </source>
</evidence>
<dbReference type="STRING" id="1495769.CEM_068"/>
<dbReference type="AlphaFoldDB" id="A0A078KHC1"/>
<comment type="similarity">
    <text evidence="2 7">Belongs to the precorrin methyltransferase family.</text>
</comment>
<dbReference type="InterPro" id="IPR000878">
    <property type="entry name" value="4pyrrol_Mease"/>
</dbReference>
<evidence type="ECO:0000313" key="9">
    <source>
        <dbReference type="EMBL" id="CDZ16340.1"/>
    </source>
</evidence>
<proteinExistence type="inferred from homology"/>
<keyword evidence="6" id="KW-0949">S-adenosyl-L-methionine</keyword>
<dbReference type="HOGENOM" id="CLU_076014_1_1_6"/>
<dbReference type="GO" id="GO:0032259">
    <property type="term" value="P:methylation"/>
    <property type="evidence" value="ECO:0007669"/>
    <property type="project" value="UniProtKB-KW"/>
</dbReference>